<gene>
    <name evidence="4" type="primary">CDC15</name>
    <name evidence="4" type="ORF">SLS59_005997</name>
</gene>
<accession>A0ABR3R7G6</accession>
<evidence type="ECO:0000256" key="2">
    <source>
        <dbReference type="SAM" id="MobiDB-lite"/>
    </source>
</evidence>
<dbReference type="PANTHER" id="PTHR46618:SF1">
    <property type="entry name" value="ARMADILLO REPEAT-CONTAINING PROTEIN 3"/>
    <property type="match status" value="1"/>
</dbReference>
<organism evidence="4 5">
    <name type="scientific">Nothophoma quercina</name>
    <dbReference type="NCBI Taxonomy" id="749835"/>
    <lineage>
        <taxon>Eukaryota</taxon>
        <taxon>Fungi</taxon>
        <taxon>Dikarya</taxon>
        <taxon>Ascomycota</taxon>
        <taxon>Pezizomycotina</taxon>
        <taxon>Dothideomycetes</taxon>
        <taxon>Pleosporomycetidae</taxon>
        <taxon>Pleosporales</taxon>
        <taxon>Pleosporineae</taxon>
        <taxon>Didymellaceae</taxon>
        <taxon>Nothophoma</taxon>
    </lineage>
</organism>
<feature type="region of interest" description="Disordered" evidence="2">
    <location>
        <begin position="199"/>
        <end position="294"/>
    </location>
</feature>
<keyword evidence="5" id="KW-1185">Reference proteome</keyword>
<dbReference type="SUPFAM" id="SSF48371">
    <property type="entry name" value="ARM repeat"/>
    <property type="match status" value="1"/>
</dbReference>
<dbReference type="Gene3D" id="1.25.10.10">
    <property type="entry name" value="Leucine-rich Repeat Variant"/>
    <property type="match status" value="2"/>
</dbReference>
<dbReference type="Gene3D" id="1.10.510.10">
    <property type="entry name" value="Transferase(Phosphotransferase) domain 1"/>
    <property type="match status" value="1"/>
</dbReference>
<feature type="compositionally biased region" description="Low complexity" evidence="2">
    <location>
        <begin position="964"/>
        <end position="975"/>
    </location>
</feature>
<dbReference type="InterPro" id="IPR011009">
    <property type="entry name" value="Kinase-like_dom_sf"/>
</dbReference>
<dbReference type="GO" id="GO:0016301">
    <property type="term" value="F:kinase activity"/>
    <property type="evidence" value="ECO:0007669"/>
    <property type="project" value="UniProtKB-KW"/>
</dbReference>
<feature type="compositionally biased region" description="Polar residues" evidence="2">
    <location>
        <begin position="199"/>
        <end position="213"/>
    </location>
</feature>
<keyword evidence="3" id="KW-0472">Membrane</keyword>
<feature type="region of interest" description="Disordered" evidence="2">
    <location>
        <begin position="322"/>
        <end position="379"/>
    </location>
</feature>
<dbReference type="PANTHER" id="PTHR46618">
    <property type="entry name" value="ARMADILLO REPEAT-CONTAINING PROTEIN 3"/>
    <property type="match status" value="1"/>
</dbReference>
<evidence type="ECO:0000256" key="3">
    <source>
        <dbReference type="SAM" id="Phobius"/>
    </source>
</evidence>
<reference evidence="4 5" key="1">
    <citation type="submission" date="2024-02" db="EMBL/GenBank/DDBJ databases">
        <title>De novo assembly and annotation of 12 fungi associated with fruit tree decline syndrome in Ontario, Canada.</title>
        <authorList>
            <person name="Sulman M."/>
            <person name="Ellouze W."/>
            <person name="Ilyukhin E."/>
        </authorList>
    </citation>
    <scope>NUCLEOTIDE SEQUENCE [LARGE SCALE GENOMIC DNA]</scope>
    <source>
        <strain evidence="4 5">M97-236</strain>
    </source>
</reference>
<feature type="transmembrane region" description="Helical" evidence="3">
    <location>
        <begin position="883"/>
        <end position="903"/>
    </location>
</feature>
<feature type="region of interest" description="Disordered" evidence="2">
    <location>
        <begin position="65"/>
        <end position="159"/>
    </location>
</feature>
<evidence type="ECO:0000313" key="4">
    <source>
        <dbReference type="EMBL" id="KAL1600370.1"/>
    </source>
</evidence>
<dbReference type="InterPro" id="IPR016024">
    <property type="entry name" value="ARM-type_fold"/>
</dbReference>
<feature type="compositionally biased region" description="Low complexity" evidence="2">
    <location>
        <begin position="218"/>
        <end position="241"/>
    </location>
</feature>
<feature type="compositionally biased region" description="Polar residues" evidence="2">
    <location>
        <begin position="325"/>
        <end position="334"/>
    </location>
</feature>
<dbReference type="SUPFAM" id="SSF56112">
    <property type="entry name" value="Protein kinase-like (PK-like)"/>
    <property type="match status" value="1"/>
</dbReference>
<sequence length="983" mass="108817">MSQLLREFLMECFQKNPTLRISAKRLLKHPWILSAKRTVDKVPAKPTEYQEAVKSVQEWNEALKSPNSLRRSSRLASGVQKPSQQFPSPAHANGAAVAARKPPVNVDHLNISKSRPNPESFRSPELDRDDNWDNDFAGSVSPQALKMPPHRKPQDNFGGLFSGDKLKAFASFEAVVDGPDGGDGEATMRSPLKLQHLQGASSSFGPRQPTTARPGTPKTKSSTSASTSTSTSNSRSSSNASQYEERRSYDAQPKTAFLRGVPQVSQASKPRPVAPNRNSQVFRESSEEEDYSDLMPADDDAFERRVQALQHSQPFVVVPQQTQFANQTSSSPADTFSPRLFHPSDLKSAPKTKDPRGNGTIRQRSTSTASNRKLQRTQSEIEIQKYAEDEGDDFSEIVGDIKSGLNTNATATESDSGSEVSSLAMITTKMSGSFMIADEDDVDPFANLEDGLDTINLENNVARDRDDRLTKMTEHLVSCLKLSQPDDVLLDIADQLLQVLYEAPDKRSIILRSHGMLPVLEILGNIPPHDLVLPLLKIINLIILEDAEAQESLSFLGGIPTICQFAYKRYPSEIRKEAAAFVRQMYQTSTLTMQMFIGCGGINVLVEFLEEDIDAERDLVLIGVNGVYGVFELQGPTPKNDFCRIFSRSSVLYPLSLVLNRMVEEDGEVARLIVGRIVQIFLIFSQAESHVKDLVADRMILKRKSKLSSIVVALLTLSGVLKDLRKMAPPHQITMLKFIKNLSSLSSTHEALQNSNAIDILIELLKVTRQSGSKSSSGRTGNDSKRMPPFQREISNQILNTMYNLCRHNKSRQEEAALSDIIPLLKDVVNDGGPLKEFALPVLLEMVNSGKVSRKMLWDAKGLAFYVSLLGDVNWAVTALDAIFVWCVISVCEFGVIGLTMVAGCRKKRLGSNNTSFPLNPASRKPLPKPTHHRALRGLPLKTCSSRCRSLSVFHQQLPRHWPSQKSSFAQSRSSITRMPSHA</sequence>
<name>A0ABR3R7G6_9PLEO</name>
<keyword evidence="4" id="KW-0808">Transferase</keyword>
<keyword evidence="4" id="KW-0418">Kinase</keyword>
<evidence type="ECO:0000256" key="1">
    <source>
        <dbReference type="ARBA" id="ARBA00022737"/>
    </source>
</evidence>
<keyword evidence="1" id="KW-0677">Repeat</keyword>
<protein>
    <submittedName>
        <fullName evidence="4">Protein kinase of the Mitotic Exit Network</fullName>
    </submittedName>
</protein>
<feature type="region of interest" description="Disordered" evidence="2">
    <location>
        <begin position="964"/>
        <end position="983"/>
    </location>
</feature>
<dbReference type="InterPro" id="IPR011989">
    <property type="entry name" value="ARM-like"/>
</dbReference>
<feature type="compositionally biased region" description="Polar residues" evidence="2">
    <location>
        <begin position="360"/>
        <end position="379"/>
    </location>
</feature>
<evidence type="ECO:0000313" key="5">
    <source>
        <dbReference type="Proteomes" id="UP001521222"/>
    </source>
</evidence>
<dbReference type="EMBL" id="JAKIXB020000018">
    <property type="protein sequence ID" value="KAL1600370.1"/>
    <property type="molecule type" value="Genomic_DNA"/>
</dbReference>
<keyword evidence="3" id="KW-1133">Transmembrane helix</keyword>
<dbReference type="InterPro" id="IPR052441">
    <property type="entry name" value="Armadillo-Ser/Thr_Kinase"/>
</dbReference>
<dbReference type="Proteomes" id="UP001521222">
    <property type="component" value="Unassembled WGS sequence"/>
</dbReference>
<proteinExistence type="predicted"/>
<feature type="compositionally biased region" description="Basic and acidic residues" evidence="2">
    <location>
        <begin position="122"/>
        <end position="131"/>
    </location>
</feature>
<comment type="caution">
    <text evidence="4">The sequence shown here is derived from an EMBL/GenBank/DDBJ whole genome shotgun (WGS) entry which is preliminary data.</text>
</comment>
<keyword evidence="3" id="KW-0812">Transmembrane</keyword>